<evidence type="ECO:0000313" key="3">
    <source>
        <dbReference type="EMBL" id="PTL58167.1"/>
    </source>
</evidence>
<organism evidence="3 4">
    <name type="scientific">Paraconexibacter algicola</name>
    <dbReference type="NCBI Taxonomy" id="2133960"/>
    <lineage>
        <taxon>Bacteria</taxon>
        <taxon>Bacillati</taxon>
        <taxon>Actinomycetota</taxon>
        <taxon>Thermoleophilia</taxon>
        <taxon>Solirubrobacterales</taxon>
        <taxon>Paraconexibacteraceae</taxon>
        <taxon>Paraconexibacter</taxon>
    </lineage>
</organism>
<gene>
    <name evidence="3" type="ORF">C7Y72_00125</name>
</gene>
<dbReference type="PANTHER" id="PTHR33371:SF4">
    <property type="entry name" value="INTERMEMBRANE PHOSPHOLIPID TRANSPORT SYSTEM BINDING PROTEIN MLAD"/>
    <property type="match status" value="1"/>
</dbReference>
<dbReference type="Proteomes" id="UP000240739">
    <property type="component" value="Unassembled WGS sequence"/>
</dbReference>
<dbReference type="RefSeq" id="WP_107566605.1">
    <property type="nucleotide sequence ID" value="NZ_PYYB01000001.1"/>
</dbReference>
<evidence type="ECO:0000259" key="2">
    <source>
        <dbReference type="Pfam" id="PF02470"/>
    </source>
</evidence>
<comment type="caution">
    <text evidence="3">The sequence shown here is derived from an EMBL/GenBank/DDBJ whole genome shotgun (WGS) entry which is preliminary data.</text>
</comment>
<protein>
    <recommendedName>
        <fullName evidence="2">Mce/MlaD domain-containing protein</fullName>
    </recommendedName>
</protein>
<dbReference type="AlphaFoldDB" id="A0A2T4UG23"/>
<dbReference type="InterPro" id="IPR003399">
    <property type="entry name" value="Mce/MlaD"/>
</dbReference>
<proteinExistence type="predicted"/>
<keyword evidence="4" id="KW-1185">Reference proteome</keyword>
<feature type="domain" description="Mce/MlaD" evidence="2">
    <location>
        <begin position="40"/>
        <end position="118"/>
    </location>
</feature>
<dbReference type="Pfam" id="PF02470">
    <property type="entry name" value="MlaD"/>
    <property type="match status" value="1"/>
</dbReference>
<evidence type="ECO:0000313" key="4">
    <source>
        <dbReference type="Proteomes" id="UP000240739"/>
    </source>
</evidence>
<accession>A0A2T4UG23</accession>
<evidence type="ECO:0000256" key="1">
    <source>
        <dbReference type="SAM" id="MobiDB-lite"/>
    </source>
</evidence>
<reference evidence="3 4" key="1">
    <citation type="submission" date="2018-03" db="EMBL/GenBank/DDBJ databases">
        <title>Aquarubrobacter algicola gen. nov., sp. nov., a novel actinobacterium isolated from shallow eutrophic lake during the end of cyanobacterial harmful algal blooms.</title>
        <authorList>
            <person name="Chun S.J."/>
        </authorList>
    </citation>
    <scope>NUCLEOTIDE SEQUENCE [LARGE SCALE GENOMIC DNA]</scope>
    <source>
        <strain evidence="3 4">Seoho-28</strain>
    </source>
</reference>
<dbReference type="PANTHER" id="PTHR33371">
    <property type="entry name" value="INTERMEMBRANE PHOSPHOLIPID TRANSPORT SYSTEM BINDING PROTEIN MLAD-RELATED"/>
    <property type="match status" value="1"/>
</dbReference>
<sequence>MKALRGNDAALGLVALTVAILVLVLGMTGAISRLFDNAQTRTVRAAFADSQQLRPEDGVRIQGLEAGEVTKTELSDDGRTTLVTMEVETDKGGLYADAGAVTRFQTVLGGRFYVDLQRGSAARGPLRGTIPASRTGRQVEIDDVASVVRGDAASGLRTLPGELATALEDEQAPARLLDRVADAAPDIETGVGALRGQDLDRDLRDLVSETAKTVSALDGPRDELRTVISGAATTLGTIADRGDDVRALAARAPATLRQVDLTTARLDRTLTLANPLVKRLQPAADDVAPTFRALRPVIADADALATRAKPLVRALRPAVTSLAGAAKAGLPLLEELEPSLDRLDDVILPYLAEKDSGTGKSTAVMIGGTFAGLAAGAGGQMDANGHFIRFPATVGSSNLSSIPCQVYLNNPDAEQLVACQTLQEALGTFFGYQPLGPTPGTEPASAARRKGGR</sequence>
<dbReference type="OrthoDB" id="9774928at2"/>
<dbReference type="InterPro" id="IPR052336">
    <property type="entry name" value="MlaD_Phospholipid_Transporter"/>
</dbReference>
<feature type="region of interest" description="Disordered" evidence="1">
    <location>
        <begin position="433"/>
        <end position="453"/>
    </location>
</feature>
<name>A0A2T4UG23_9ACTN</name>
<dbReference type="EMBL" id="PYYB01000001">
    <property type="protein sequence ID" value="PTL58167.1"/>
    <property type="molecule type" value="Genomic_DNA"/>
</dbReference>